<evidence type="ECO:0000313" key="1">
    <source>
        <dbReference type="EMBL" id="KAA0063128.1"/>
    </source>
</evidence>
<accession>A0A5D3DW38</accession>
<dbReference type="Proteomes" id="UP000321947">
    <property type="component" value="Unassembled WGS sequence"/>
</dbReference>
<proteinExistence type="predicted"/>
<dbReference type="Proteomes" id="UP000321393">
    <property type="component" value="Unassembled WGS sequence"/>
</dbReference>
<evidence type="ECO:0000313" key="4">
    <source>
        <dbReference type="Proteomes" id="UP000321947"/>
    </source>
</evidence>
<reference evidence="3 4" key="1">
    <citation type="submission" date="2019-08" db="EMBL/GenBank/DDBJ databases">
        <title>Draft genome sequences of two oriental melons (Cucumis melo L. var makuwa).</title>
        <authorList>
            <person name="Kwon S.-Y."/>
        </authorList>
    </citation>
    <scope>NUCLEOTIDE SEQUENCE [LARGE SCALE GENOMIC DNA]</scope>
    <source>
        <strain evidence="4">cv. Chang Bougi</strain>
        <strain evidence="3">cv. SW 3</strain>
        <tissue evidence="2">Leaf</tissue>
    </source>
</reference>
<sequence>MSCMIVPNNPDIYPDQGLIVDPREGDANKIIKLISLPGATWTRTPAKSLQLFRHQLTTDSNEWLFFIKKKILPTHHDNTIPIEYALLSYCIMAKQPFNLGYVMNEAFLG</sequence>
<dbReference type="EMBL" id="SSTE01002941">
    <property type="protein sequence ID" value="KAA0063128.1"/>
    <property type="molecule type" value="Genomic_DNA"/>
</dbReference>
<dbReference type="OrthoDB" id="1436991at2759"/>
<dbReference type="EMBL" id="SSTD01002692">
    <property type="protein sequence ID" value="TYK27505.1"/>
    <property type="molecule type" value="Genomic_DNA"/>
</dbReference>
<comment type="caution">
    <text evidence="2">The sequence shown here is derived from an EMBL/GenBank/DDBJ whole genome shotgun (WGS) entry which is preliminary data.</text>
</comment>
<evidence type="ECO:0000313" key="3">
    <source>
        <dbReference type="Proteomes" id="UP000321393"/>
    </source>
</evidence>
<protein>
    <submittedName>
        <fullName evidence="2">Uncharacterized protein</fullName>
    </submittedName>
</protein>
<evidence type="ECO:0000313" key="2">
    <source>
        <dbReference type="EMBL" id="TYK27505.1"/>
    </source>
</evidence>
<gene>
    <name evidence="2" type="ORF">E5676_scaffold1213G00020</name>
    <name evidence="1" type="ORF">E6C27_scaffold381G00020</name>
</gene>
<organism evidence="2 4">
    <name type="scientific">Cucumis melo var. makuwa</name>
    <name type="common">Oriental melon</name>
    <dbReference type="NCBI Taxonomy" id="1194695"/>
    <lineage>
        <taxon>Eukaryota</taxon>
        <taxon>Viridiplantae</taxon>
        <taxon>Streptophyta</taxon>
        <taxon>Embryophyta</taxon>
        <taxon>Tracheophyta</taxon>
        <taxon>Spermatophyta</taxon>
        <taxon>Magnoliopsida</taxon>
        <taxon>eudicotyledons</taxon>
        <taxon>Gunneridae</taxon>
        <taxon>Pentapetalae</taxon>
        <taxon>rosids</taxon>
        <taxon>fabids</taxon>
        <taxon>Cucurbitales</taxon>
        <taxon>Cucurbitaceae</taxon>
        <taxon>Benincaseae</taxon>
        <taxon>Cucumis</taxon>
    </lineage>
</organism>
<dbReference type="AlphaFoldDB" id="A0A5D3DW38"/>
<name>A0A5D3DW38_CUCMM</name>